<evidence type="ECO:0000313" key="3">
    <source>
        <dbReference type="Proteomes" id="UP000221165"/>
    </source>
</evidence>
<accession>A0A2C6L5E7</accession>
<dbReference type="AlphaFoldDB" id="A0A2C6L5E7"/>
<reference evidence="2 3" key="1">
    <citation type="journal article" date="2017" name="Int. J. Parasitol.">
        <title>The genome of the protozoan parasite Cystoisospora suis and a reverse vaccinology approach to identify vaccine candidates.</title>
        <authorList>
            <person name="Palmieri N."/>
            <person name="Shrestha A."/>
            <person name="Ruttkowski B."/>
            <person name="Beck T."/>
            <person name="Vogl C."/>
            <person name="Tomley F."/>
            <person name="Blake D.P."/>
            <person name="Joachim A."/>
        </authorList>
    </citation>
    <scope>NUCLEOTIDE SEQUENCE [LARGE SCALE GENOMIC DNA]</scope>
    <source>
        <strain evidence="2 3">Wien I</strain>
    </source>
</reference>
<proteinExistence type="predicted"/>
<feature type="region of interest" description="Disordered" evidence="1">
    <location>
        <begin position="125"/>
        <end position="148"/>
    </location>
</feature>
<keyword evidence="3" id="KW-1185">Reference proteome</keyword>
<sequence>MGDSLRPKELIIRKLERAESEGPSVKIPRLRDYEEDRSVRGVFKESSSRADQKTQGFISFKKLQGGIQENINPTENQMKGGSKTKARNATDGAFRWGARVLNVTPAEELVPGSSVPEISRAYEHVTGGSSESGPNALLDEETSEGTPSSALVGLELERPGVINRNYRELNATCVEAEKGGDPPIMEEDYNKLLQMGPWLASRITPRKSLRDGEDHGQYDVLIGFDLLQKTGLVSDLLQLVQESQGQWVEAPILPGWDYDLNQKANNP</sequence>
<dbReference type="VEuPathDB" id="ToxoDB:CSUI_003445"/>
<evidence type="ECO:0000313" key="2">
    <source>
        <dbReference type="EMBL" id="PHJ22703.1"/>
    </source>
</evidence>
<gene>
    <name evidence="2" type="ORF">CSUI_003445</name>
</gene>
<name>A0A2C6L5E7_9APIC</name>
<organism evidence="2 3">
    <name type="scientific">Cystoisospora suis</name>
    <dbReference type="NCBI Taxonomy" id="483139"/>
    <lineage>
        <taxon>Eukaryota</taxon>
        <taxon>Sar</taxon>
        <taxon>Alveolata</taxon>
        <taxon>Apicomplexa</taxon>
        <taxon>Conoidasida</taxon>
        <taxon>Coccidia</taxon>
        <taxon>Eucoccidiorida</taxon>
        <taxon>Eimeriorina</taxon>
        <taxon>Sarcocystidae</taxon>
        <taxon>Cystoisospora</taxon>
    </lineage>
</organism>
<dbReference type="Proteomes" id="UP000221165">
    <property type="component" value="Unassembled WGS sequence"/>
</dbReference>
<protein>
    <submittedName>
        <fullName evidence="2">Uncharacterized protein</fullName>
    </submittedName>
</protein>
<evidence type="ECO:0000256" key="1">
    <source>
        <dbReference type="SAM" id="MobiDB-lite"/>
    </source>
</evidence>
<dbReference type="GeneID" id="94426854"/>
<dbReference type="RefSeq" id="XP_067924380.1">
    <property type="nucleotide sequence ID" value="XM_068063643.1"/>
</dbReference>
<comment type="caution">
    <text evidence="2">The sequence shown here is derived from an EMBL/GenBank/DDBJ whole genome shotgun (WGS) entry which is preliminary data.</text>
</comment>
<dbReference type="EMBL" id="MIGC01001539">
    <property type="protein sequence ID" value="PHJ22703.1"/>
    <property type="molecule type" value="Genomic_DNA"/>
</dbReference>